<dbReference type="Proteomes" id="UP000032803">
    <property type="component" value="Chromosome I"/>
</dbReference>
<dbReference type="HOGENOM" id="CLU_207197_0_0_6"/>
<dbReference type="PATRIC" id="fig|449.7.peg.2656"/>
<dbReference type="STRING" id="449.LHA_0555"/>
<proteinExistence type="predicted"/>
<dbReference type="KEGG" id="lha:LHA_0555"/>
<dbReference type="AlphaFoldDB" id="A0A0A8ULR3"/>
<evidence type="ECO:0000313" key="1">
    <source>
        <dbReference type="EMBL" id="CEK09648.1"/>
    </source>
</evidence>
<name>A0A0A8ULR3_LEGHA</name>
<keyword evidence="2" id="KW-1185">Reference proteome</keyword>
<dbReference type="EMBL" id="LN681225">
    <property type="protein sequence ID" value="CEK09648.1"/>
    <property type="molecule type" value="Genomic_DNA"/>
</dbReference>
<reference evidence="2" key="1">
    <citation type="submission" date="2014-09" db="EMBL/GenBank/DDBJ databases">
        <authorList>
            <person name="Gomez-Valero L."/>
        </authorList>
    </citation>
    <scope>NUCLEOTIDE SEQUENCE [LARGE SCALE GENOMIC DNA]</scope>
    <source>
        <strain evidence="2">ATCC35250</strain>
    </source>
</reference>
<organism evidence="1 2">
    <name type="scientific">Legionella hackeliae</name>
    <dbReference type="NCBI Taxonomy" id="449"/>
    <lineage>
        <taxon>Bacteria</taxon>
        <taxon>Pseudomonadati</taxon>
        <taxon>Pseudomonadota</taxon>
        <taxon>Gammaproteobacteria</taxon>
        <taxon>Legionellales</taxon>
        <taxon>Legionellaceae</taxon>
        <taxon>Legionella</taxon>
    </lineage>
</organism>
<evidence type="ECO:0000313" key="2">
    <source>
        <dbReference type="Proteomes" id="UP000032803"/>
    </source>
</evidence>
<sequence>MFTYTATVYFGSHGFSQKSGNNLDGLFIWMLNQGDQHFGAFSGQIINNLDKVIEKKFKKNAIH</sequence>
<accession>A0A0A8ULR3</accession>
<dbReference type="RefSeq" id="WP_045105145.1">
    <property type="nucleotide sequence ID" value="NZ_LN681225.1"/>
</dbReference>
<gene>
    <name evidence="1" type="ORF">LHA_0555</name>
</gene>
<dbReference type="OrthoDB" id="5639786at2"/>
<protein>
    <submittedName>
        <fullName evidence="1">Uncharacterized protein</fullName>
    </submittedName>
</protein>